<dbReference type="Proteomes" id="UP000263232">
    <property type="component" value="Chromosome"/>
</dbReference>
<dbReference type="OrthoDB" id="9790745at2"/>
<dbReference type="RefSeq" id="WP_118991247.1">
    <property type="nucleotide sequence ID" value="NZ_CP023434.1"/>
</dbReference>
<evidence type="ECO:0000313" key="1">
    <source>
        <dbReference type="EMBL" id="AXY26388.1"/>
    </source>
</evidence>
<dbReference type="AlphaFoldDB" id="A0A347WMT1"/>
<name>A0A347WMT1_9LACT</name>
<protein>
    <submittedName>
        <fullName evidence="1">MarR family transcriptional regulator</fullName>
    </submittedName>
</protein>
<sequence>MSQESIQLKRAYDEVEEADGYRILVERLWPRGVKKEALHCQLWAKEMAPSKELRQWYQHDTAKFPEFQERYLAELADNPAKEKFLQTVQEALAEGPVTFVFSSKEERYNSASVLKAWVESQS</sequence>
<reference evidence="1 2" key="1">
    <citation type="submission" date="2017-09" db="EMBL/GenBank/DDBJ databases">
        <title>Complete genome sequence of Oxytococcus suis strain ZY16052.</title>
        <authorList>
            <person name="Li F."/>
        </authorList>
    </citation>
    <scope>NUCLEOTIDE SEQUENCE [LARGE SCALE GENOMIC DNA]</scope>
    <source>
        <strain evidence="1 2">ZY16052</strain>
    </source>
</reference>
<keyword evidence="2" id="KW-1185">Reference proteome</keyword>
<organism evidence="1 2">
    <name type="scientific">Suicoccus acidiformans</name>
    <dbReference type="NCBI Taxonomy" id="2036206"/>
    <lineage>
        <taxon>Bacteria</taxon>
        <taxon>Bacillati</taxon>
        <taxon>Bacillota</taxon>
        <taxon>Bacilli</taxon>
        <taxon>Lactobacillales</taxon>
        <taxon>Aerococcaceae</taxon>
        <taxon>Suicoccus</taxon>
    </lineage>
</organism>
<dbReference type="Pfam" id="PF22752">
    <property type="entry name" value="DUF488-N3i"/>
    <property type="match status" value="1"/>
</dbReference>
<dbReference type="PANTHER" id="PTHR36849:SF1">
    <property type="entry name" value="CYTOPLASMIC PROTEIN"/>
    <property type="match status" value="1"/>
</dbReference>
<evidence type="ECO:0000313" key="2">
    <source>
        <dbReference type="Proteomes" id="UP000263232"/>
    </source>
</evidence>
<accession>A0A347WMT1</accession>
<dbReference type="InterPro" id="IPR052552">
    <property type="entry name" value="YeaO-like"/>
</dbReference>
<dbReference type="KEGG" id="abae:CL176_10505"/>
<gene>
    <name evidence="1" type="ORF">CL176_10505</name>
</gene>
<dbReference type="EMBL" id="CP023434">
    <property type="protein sequence ID" value="AXY26388.1"/>
    <property type="molecule type" value="Genomic_DNA"/>
</dbReference>
<dbReference type="PANTHER" id="PTHR36849">
    <property type="entry name" value="CYTOPLASMIC PROTEIN-RELATED"/>
    <property type="match status" value="1"/>
</dbReference>
<proteinExistence type="predicted"/>